<feature type="non-terminal residue" evidence="1">
    <location>
        <position position="99"/>
    </location>
</feature>
<comment type="caution">
    <text evidence="1">The sequence shown here is derived from an EMBL/GenBank/DDBJ whole genome shotgun (WGS) entry which is preliminary data.</text>
</comment>
<proteinExistence type="predicted"/>
<protein>
    <submittedName>
        <fullName evidence="1">Uncharacterized protein</fullName>
    </submittedName>
</protein>
<accession>A0A813DX58</accession>
<dbReference type="Proteomes" id="UP000654075">
    <property type="component" value="Unassembled WGS sequence"/>
</dbReference>
<gene>
    <name evidence="1" type="ORF">PGLA1383_LOCUS9635</name>
</gene>
<organism evidence="1 2">
    <name type="scientific">Polarella glacialis</name>
    <name type="common">Dinoflagellate</name>
    <dbReference type="NCBI Taxonomy" id="89957"/>
    <lineage>
        <taxon>Eukaryota</taxon>
        <taxon>Sar</taxon>
        <taxon>Alveolata</taxon>
        <taxon>Dinophyceae</taxon>
        <taxon>Suessiales</taxon>
        <taxon>Suessiaceae</taxon>
        <taxon>Polarella</taxon>
    </lineage>
</organism>
<dbReference type="AlphaFoldDB" id="A0A813DX58"/>
<evidence type="ECO:0000313" key="1">
    <source>
        <dbReference type="EMBL" id="CAE8590932.1"/>
    </source>
</evidence>
<sequence length="99" mass="10839">MCHESWACRLGGEITLQPSSPEELQEPGVHFAPLQVGRAQPAADEGYFGDDGLAAVREDVDADKICSQNRCCPFRQCCHRLQKRCRPGDGWPKGGAKPT</sequence>
<name>A0A813DX58_POLGL</name>
<dbReference type="EMBL" id="CAJNNV010004581">
    <property type="protein sequence ID" value="CAE8590932.1"/>
    <property type="molecule type" value="Genomic_DNA"/>
</dbReference>
<reference evidence="1" key="1">
    <citation type="submission" date="2021-02" db="EMBL/GenBank/DDBJ databases">
        <authorList>
            <person name="Dougan E. K."/>
            <person name="Rhodes N."/>
            <person name="Thang M."/>
            <person name="Chan C."/>
        </authorList>
    </citation>
    <scope>NUCLEOTIDE SEQUENCE</scope>
</reference>
<keyword evidence="2" id="KW-1185">Reference proteome</keyword>
<evidence type="ECO:0000313" key="2">
    <source>
        <dbReference type="Proteomes" id="UP000654075"/>
    </source>
</evidence>